<dbReference type="AlphaFoldDB" id="T0Z110"/>
<accession>T0Z110</accession>
<dbReference type="EMBL" id="AUZZ01008472">
    <property type="protein sequence ID" value="EQD37892.1"/>
    <property type="molecule type" value="Genomic_DNA"/>
</dbReference>
<reference evidence="1" key="1">
    <citation type="submission" date="2013-08" db="EMBL/GenBank/DDBJ databases">
        <authorList>
            <person name="Mendez C."/>
            <person name="Richter M."/>
            <person name="Ferrer M."/>
            <person name="Sanchez J."/>
        </authorList>
    </citation>
    <scope>NUCLEOTIDE SEQUENCE</scope>
</reference>
<organism evidence="1">
    <name type="scientific">mine drainage metagenome</name>
    <dbReference type="NCBI Taxonomy" id="410659"/>
    <lineage>
        <taxon>unclassified sequences</taxon>
        <taxon>metagenomes</taxon>
        <taxon>ecological metagenomes</taxon>
    </lineage>
</organism>
<feature type="non-terminal residue" evidence="1">
    <location>
        <position position="1"/>
    </location>
</feature>
<reference evidence="1" key="2">
    <citation type="journal article" date="2014" name="ISME J.">
        <title>Microbial stratification in low pH oxic and suboxic macroscopic growths along an acid mine drainage.</title>
        <authorList>
            <person name="Mendez-Garcia C."/>
            <person name="Mesa V."/>
            <person name="Sprenger R.R."/>
            <person name="Richter M."/>
            <person name="Diez M.S."/>
            <person name="Solano J."/>
            <person name="Bargiela R."/>
            <person name="Golyshina O.V."/>
            <person name="Manteca A."/>
            <person name="Ramos J.L."/>
            <person name="Gallego J.R."/>
            <person name="Llorente I."/>
            <person name="Martins Dos Santos V.A."/>
            <person name="Jensen O.N."/>
            <person name="Pelaez A.I."/>
            <person name="Sanchez J."/>
            <person name="Ferrer M."/>
        </authorList>
    </citation>
    <scope>NUCLEOTIDE SEQUENCE</scope>
</reference>
<name>T0Z110_9ZZZZ</name>
<proteinExistence type="predicted"/>
<protein>
    <submittedName>
        <fullName evidence="1">Oxidative stress transcriptional regulator</fullName>
    </submittedName>
</protein>
<evidence type="ECO:0000313" key="1">
    <source>
        <dbReference type="EMBL" id="EQD37892.1"/>
    </source>
</evidence>
<sequence length="78" mass="8595">PILAVRPPVACAPNVHLLGFSDHAPSRRIAMVWRKSTAMGPFLKRLSEVIRDLPPALLDAQPEACRDESRTHAKTRTG</sequence>
<gene>
    <name evidence="1" type="ORF">B2A_11727</name>
</gene>
<comment type="caution">
    <text evidence="1">The sequence shown here is derived from an EMBL/GenBank/DDBJ whole genome shotgun (WGS) entry which is preliminary data.</text>
</comment>